<evidence type="ECO:0000256" key="3">
    <source>
        <dbReference type="ARBA" id="ARBA00022729"/>
    </source>
</evidence>
<reference evidence="5 6" key="1">
    <citation type="submission" date="2019-07" db="EMBL/GenBank/DDBJ databases">
        <title>Diversity of Bacteria from Kongsfjorden, Arctic.</title>
        <authorList>
            <person name="Yu Y."/>
        </authorList>
    </citation>
    <scope>NUCLEOTIDE SEQUENCE [LARGE SCALE GENOMIC DNA]</scope>
    <source>
        <strain evidence="5 6">SM1928</strain>
    </source>
</reference>
<dbReference type="PROSITE" id="PS51257">
    <property type="entry name" value="PROKAR_LIPOPROTEIN"/>
    <property type="match status" value="1"/>
</dbReference>
<comment type="similarity">
    <text evidence="1">Belongs to the bacterial solute-binding protein 1 family.</text>
</comment>
<dbReference type="GO" id="GO:0015768">
    <property type="term" value="P:maltose transport"/>
    <property type="evidence" value="ECO:0007669"/>
    <property type="project" value="TreeGrafter"/>
</dbReference>
<dbReference type="PANTHER" id="PTHR30061">
    <property type="entry name" value="MALTOSE-BINDING PERIPLASMIC PROTEIN"/>
    <property type="match status" value="1"/>
</dbReference>
<proteinExistence type="inferred from homology"/>
<dbReference type="PANTHER" id="PTHR30061:SF50">
    <property type="entry name" value="MALTOSE_MALTODEXTRIN-BINDING PERIPLASMIC PROTEIN"/>
    <property type="match status" value="1"/>
</dbReference>
<comment type="caution">
    <text evidence="5">The sequence shown here is derived from an EMBL/GenBank/DDBJ whole genome shotgun (WGS) entry which is preliminary data.</text>
</comment>
<evidence type="ECO:0000256" key="4">
    <source>
        <dbReference type="SAM" id="SignalP"/>
    </source>
</evidence>
<evidence type="ECO:0000256" key="2">
    <source>
        <dbReference type="ARBA" id="ARBA00022448"/>
    </source>
</evidence>
<accession>A0A558GP77</accession>
<dbReference type="GO" id="GO:0055052">
    <property type="term" value="C:ATP-binding cassette (ABC) transporter complex, substrate-binding subunit-containing"/>
    <property type="evidence" value="ECO:0007669"/>
    <property type="project" value="TreeGrafter"/>
</dbReference>
<name>A0A558GP77_PAENT</name>
<dbReference type="GO" id="GO:1901982">
    <property type="term" value="F:maltose binding"/>
    <property type="evidence" value="ECO:0007669"/>
    <property type="project" value="TreeGrafter"/>
</dbReference>
<dbReference type="EMBL" id="VNFK01000023">
    <property type="protein sequence ID" value="TVU58623.1"/>
    <property type="molecule type" value="Genomic_DNA"/>
</dbReference>
<dbReference type="InterPro" id="IPR006059">
    <property type="entry name" value="SBP"/>
</dbReference>
<evidence type="ECO:0000313" key="6">
    <source>
        <dbReference type="Proteomes" id="UP000316500"/>
    </source>
</evidence>
<feature type="chain" id="PRO_5038711558" evidence="4">
    <location>
        <begin position="25"/>
        <end position="454"/>
    </location>
</feature>
<feature type="signal peptide" evidence="4">
    <location>
        <begin position="1"/>
        <end position="24"/>
    </location>
</feature>
<evidence type="ECO:0000256" key="1">
    <source>
        <dbReference type="ARBA" id="ARBA00008520"/>
    </source>
</evidence>
<gene>
    <name evidence="5" type="ORF">FQP90_21135</name>
</gene>
<keyword evidence="3 4" id="KW-0732">Signal</keyword>
<sequence>MMNKKAIGAVAVAAAAVLALSSCSGGNSGGSSGGDSAKGEISYWLWDANQLPAYQQCATDFTKANPDITVKITQTGWDDYWSKLTNGMASGTAPDVFTDHLSKYPDFLKTKQLVALDDAITKDNVDLSQYNEGLADLWVGQDGKRYGLPKDWDTVALFYNQKMAADAGITPEQMGSLTWNAQDGGTYEKAIAHLTVDKNGKRGDEAGFDKDNVAVYGLGLPGSDAENAGQTQWSYLSATTGWTTTDKNPWGTHFNYDDKKLQDTIDWWASLAAKGYMPKLETTVGANAADSFGAGKAAINSNGSWMIGQYTSYKGIDLGIAPTPQGPEGKRASMFNGLADSVWAGTKKKDAAIKWVEYLGSTACQDVVASKAVVFPAITTSSEKAADAFKAKNVDVSAFTQHVKDKTTFMLPITDNASKVAGIMKPAVDAVIAGKAPASSLTAANEQVNALFAK</sequence>
<organism evidence="5 6">
    <name type="scientific">Paenarthrobacter nitroguajacolicus</name>
    <name type="common">Arthrobacter nitroguajacolicus</name>
    <dbReference type="NCBI Taxonomy" id="211146"/>
    <lineage>
        <taxon>Bacteria</taxon>
        <taxon>Bacillati</taxon>
        <taxon>Actinomycetota</taxon>
        <taxon>Actinomycetes</taxon>
        <taxon>Micrococcales</taxon>
        <taxon>Micrococcaceae</taxon>
        <taxon>Paenarthrobacter</taxon>
    </lineage>
</organism>
<dbReference type="Pfam" id="PF01547">
    <property type="entry name" value="SBP_bac_1"/>
    <property type="match status" value="1"/>
</dbReference>
<keyword evidence="2" id="KW-0813">Transport</keyword>
<dbReference type="Gene3D" id="3.40.190.10">
    <property type="entry name" value="Periplasmic binding protein-like II"/>
    <property type="match status" value="1"/>
</dbReference>
<dbReference type="CDD" id="cd13585">
    <property type="entry name" value="PBP2_TMBP_like"/>
    <property type="match status" value="1"/>
</dbReference>
<protein>
    <submittedName>
        <fullName evidence="5">Sugar ABC transporter substrate-binding protein</fullName>
    </submittedName>
</protein>
<dbReference type="SUPFAM" id="SSF53850">
    <property type="entry name" value="Periplasmic binding protein-like II"/>
    <property type="match status" value="1"/>
</dbReference>
<evidence type="ECO:0000313" key="5">
    <source>
        <dbReference type="EMBL" id="TVU58623.1"/>
    </source>
</evidence>
<dbReference type="RefSeq" id="WP_144653030.1">
    <property type="nucleotide sequence ID" value="NZ_VNFK01000023.1"/>
</dbReference>
<dbReference type="OrthoDB" id="1650177at2"/>
<dbReference type="GO" id="GO:0042956">
    <property type="term" value="P:maltodextrin transmembrane transport"/>
    <property type="evidence" value="ECO:0007669"/>
    <property type="project" value="TreeGrafter"/>
</dbReference>
<dbReference type="Proteomes" id="UP000316500">
    <property type="component" value="Unassembled WGS sequence"/>
</dbReference>
<dbReference type="AlphaFoldDB" id="A0A558GP77"/>